<feature type="domain" description="CdaR GGDEF-like" evidence="4">
    <location>
        <begin position="308"/>
        <end position="446"/>
    </location>
</feature>
<comment type="caution">
    <text evidence="5">The sequence shown here is derived from an EMBL/GenBank/DDBJ whole genome shotgun (WGS) entry which is preliminary data.</text>
</comment>
<evidence type="ECO:0000259" key="2">
    <source>
        <dbReference type="Pfam" id="PF07905"/>
    </source>
</evidence>
<dbReference type="AlphaFoldDB" id="A0A161WXF6"/>
<comment type="similarity">
    <text evidence="1">Belongs to the CdaR family.</text>
</comment>
<evidence type="ECO:0000256" key="1">
    <source>
        <dbReference type="ARBA" id="ARBA00006754"/>
    </source>
</evidence>
<evidence type="ECO:0000313" key="6">
    <source>
        <dbReference type="Proteomes" id="UP000076603"/>
    </source>
</evidence>
<dbReference type="PATRIC" id="fig|1121326.3.peg.3434"/>
<dbReference type="STRING" id="1121326.CLMAG_33970"/>
<dbReference type="Proteomes" id="UP000076603">
    <property type="component" value="Unassembled WGS sequence"/>
</dbReference>
<keyword evidence="6" id="KW-1185">Reference proteome</keyword>
<dbReference type="OrthoDB" id="143422at2"/>
<dbReference type="RefSeq" id="WP_066624666.1">
    <property type="nucleotide sequence ID" value="NZ_FQXL01000005.1"/>
</dbReference>
<name>A0A161WXF6_9CLOT</name>
<dbReference type="Pfam" id="PF17853">
    <property type="entry name" value="GGDEF_2"/>
    <property type="match status" value="1"/>
</dbReference>
<organism evidence="5 6">
    <name type="scientific">Clostridium magnum DSM 2767</name>
    <dbReference type="NCBI Taxonomy" id="1121326"/>
    <lineage>
        <taxon>Bacteria</taxon>
        <taxon>Bacillati</taxon>
        <taxon>Bacillota</taxon>
        <taxon>Clostridia</taxon>
        <taxon>Eubacteriales</taxon>
        <taxon>Clostridiaceae</taxon>
        <taxon>Clostridium</taxon>
    </lineage>
</organism>
<dbReference type="InterPro" id="IPR041522">
    <property type="entry name" value="CdaR_GGDEF"/>
</dbReference>
<sequence length="563" mass="64571">MGISLGQLLENDVLKGVKILGGASGISRRVTNVNVMEVPDIIDWVSSGEFLITAAYAIKDNINILLELIPKLNEKGVAGLGIKVGRYVKELPQNIIDLADQLSFPIVQVPFNVSHTDVISIILDLVIEEQMDIHSKIEKFITEVMDIMMKGGTLKEIAEKLYENIEHPLAIYENVSGSYEFIWDRSTESNIYAQAINRGLIDKFINEEASLSCKGVGNEIDGIYNESVDVIMGKAIRRITIPIVIEKTKYGYIFIWTDKKDLGLYDKLLIESYVHIIALNFVKKLSLANMESKYKLEFFNNLLSNDENRQNEAIESAKTFNFKLGLKYTVLIIYFYDYHKNKDIVSTKSNFNKNIVTNFLFIIDRIAKLQKETILYVDKNNSIVILYGSEPAEKSDLIKKKVMNFCENIETEALKKFKEQKFRIGIGRSYIDLCKLNKSYEQAKIVVEKFNKSNTANILHYDDLGLYRILCFDGIQTELIKFCSDTINPIVEYDKINNTELIKTLKVYFQCNGNMKKMSKEMFMHYNTIVYRIQKIKDIIGVDFENGDSRLKFEIALKALELI</sequence>
<accession>A0A161WXF6</accession>
<feature type="domain" description="PucR C-terminal helix-turn-helix" evidence="3">
    <location>
        <begin position="501"/>
        <end position="559"/>
    </location>
</feature>
<dbReference type="Pfam" id="PF07905">
    <property type="entry name" value="PucR"/>
    <property type="match status" value="1"/>
</dbReference>
<gene>
    <name evidence="5" type="primary">pucR_2</name>
    <name evidence="5" type="ORF">CLMAG_33970</name>
</gene>
<evidence type="ECO:0000259" key="3">
    <source>
        <dbReference type="Pfam" id="PF13556"/>
    </source>
</evidence>
<dbReference type="PANTHER" id="PTHR33744:SF1">
    <property type="entry name" value="DNA-BINDING TRANSCRIPTIONAL ACTIVATOR ADER"/>
    <property type="match status" value="1"/>
</dbReference>
<reference evidence="5 6" key="1">
    <citation type="submission" date="2016-04" db="EMBL/GenBank/DDBJ databases">
        <title>Genome sequence of Clostridium magnum DSM 2767.</title>
        <authorList>
            <person name="Poehlein A."/>
            <person name="Uhlig R."/>
            <person name="Fischer R."/>
            <person name="Bahl H."/>
            <person name="Daniel R."/>
        </authorList>
    </citation>
    <scope>NUCLEOTIDE SEQUENCE [LARGE SCALE GENOMIC DNA]</scope>
    <source>
        <strain evidence="5 6">DSM 2767</strain>
    </source>
</reference>
<dbReference type="Pfam" id="PF13556">
    <property type="entry name" value="HTH_30"/>
    <property type="match status" value="1"/>
</dbReference>
<dbReference type="PANTHER" id="PTHR33744">
    <property type="entry name" value="CARBOHYDRATE DIACID REGULATOR"/>
    <property type="match status" value="1"/>
</dbReference>
<dbReference type="InterPro" id="IPR042070">
    <property type="entry name" value="PucR_C-HTH_sf"/>
</dbReference>
<evidence type="ECO:0000313" key="5">
    <source>
        <dbReference type="EMBL" id="KZL91638.1"/>
    </source>
</evidence>
<dbReference type="InterPro" id="IPR025736">
    <property type="entry name" value="PucR_C-HTH_dom"/>
</dbReference>
<proteinExistence type="inferred from homology"/>
<dbReference type="Gene3D" id="1.10.10.2840">
    <property type="entry name" value="PucR C-terminal helix-turn-helix domain"/>
    <property type="match status" value="1"/>
</dbReference>
<protein>
    <submittedName>
        <fullName evidence="5">Purine catabolism regulatory protein</fullName>
    </submittedName>
</protein>
<dbReference type="InterPro" id="IPR051448">
    <property type="entry name" value="CdaR-like_regulators"/>
</dbReference>
<evidence type="ECO:0000259" key="4">
    <source>
        <dbReference type="Pfam" id="PF17853"/>
    </source>
</evidence>
<feature type="domain" description="Purine catabolism PurC-like" evidence="2">
    <location>
        <begin position="7"/>
        <end position="125"/>
    </location>
</feature>
<dbReference type="InterPro" id="IPR012914">
    <property type="entry name" value="PucR_dom"/>
</dbReference>
<dbReference type="EMBL" id="LWAE01000003">
    <property type="protein sequence ID" value="KZL91638.1"/>
    <property type="molecule type" value="Genomic_DNA"/>
</dbReference>